<dbReference type="EMBL" id="LT630001">
    <property type="protein sequence ID" value="SEI30471.1"/>
    <property type="molecule type" value="Genomic_DNA"/>
</dbReference>
<proteinExistence type="predicted"/>
<reference evidence="3" key="1">
    <citation type="submission" date="2023-12" db="EMBL/GenBank/DDBJ databases">
        <authorList>
            <person name="Petit M.-A."/>
            <person name="Lossouarn J."/>
        </authorList>
    </citation>
    <scope>NUCLEOTIDE SEQUENCE [LARGE SCALE GENOMIC DNA]</scope>
</reference>
<keyword evidence="3" id="KW-1185">Reference proteome</keyword>
<accession>A0A1M4NDP2</accession>
<evidence type="ECO:0000256" key="1">
    <source>
        <dbReference type="SAM" id="MobiDB-lite"/>
    </source>
</evidence>
<organism evidence="2 3">
    <name type="scientific">Enterococcus phage Idefix</name>
    <dbReference type="NCBI Taxonomy" id="2017580"/>
    <lineage>
        <taxon>Viruses</taxon>
        <taxon>Duplodnaviria</taxon>
        <taxon>Heunggongvirae</taxon>
        <taxon>Uroviricota</taxon>
        <taxon>Caudoviricetes</taxon>
        <taxon>Rountreeviridae</taxon>
        <taxon>Sarlesvirinae</taxon>
        <taxon>Copernicusvirus</taxon>
        <taxon>Copernicusvirus Idefix</taxon>
    </lineage>
</organism>
<protein>
    <submittedName>
        <fullName evidence="2">Uncharacterized protein</fullName>
    </submittedName>
</protein>
<gene>
    <name evidence="2" type="ORF">IDF_23</name>
</gene>
<name>A0A1M4NDP2_9CAUD</name>
<sequence length="119" mass="12981">MKRGENMPTPDEIKEEVVDTEAKPDEAVETVVEPVAETPTEEPSDIPDVTPEPSMLEVMDLLKAIQQSIESLATPSIQTADTVEEETDLSEEMDVIGADSEQGEPVDEDAEEIAELLDL</sequence>
<evidence type="ECO:0000313" key="2">
    <source>
        <dbReference type="EMBL" id="SEI30471.1"/>
    </source>
</evidence>
<feature type="compositionally biased region" description="Basic and acidic residues" evidence="1">
    <location>
        <begin position="11"/>
        <end position="26"/>
    </location>
</feature>
<dbReference type="Proteomes" id="UP000276869">
    <property type="component" value="Segment"/>
</dbReference>
<evidence type="ECO:0000313" key="3">
    <source>
        <dbReference type="Proteomes" id="UP000276869"/>
    </source>
</evidence>
<feature type="region of interest" description="Disordered" evidence="1">
    <location>
        <begin position="1"/>
        <end position="27"/>
    </location>
</feature>